<gene>
    <name evidence="10" type="ordered locus">Mycch_4610</name>
</gene>
<dbReference type="InterPro" id="IPR035490">
    <property type="entry name" value="GlmS/FrlB_SIS"/>
</dbReference>
<reference evidence="10 11" key="1">
    <citation type="submission" date="2012-06" db="EMBL/GenBank/DDBJ databases">
        <title>Complete sequence of chromosome of Mycobacterium chubuense NBB4.</title>
        <authorList>
            <consortium name="US DOE Joint Genome Institute"/>
            <person name="Lucas S."/>
            <person name="Han J."/>
            <person name="Lapidus A."/>
            <person name="Cheng J.-F."/>
            <person name="Goodwin L."/>
            <person name="Pitluck S."/>
            <person name="Peters L."/>
            <person name="Mikhailova N."/>
            <person name="Teshima H."/>
            <person name="Detter J.C."/>
            <person name="Han C."/>
            <person name="Tapia R."/>
            <person name="Land M."/>
            <person name="Hauser L."/>
            <person name="Kyrpides N."/>
            <person name="Ivanova N."/>
            <person name="Pagani I."/>
            <person name="Mattes T."/>
            <person name="Holmes A."/>
            <person name="Rutledge P."/>
            <person name="Paulsen I."/>
            <person name="Coleman N."/>
            <person name="Woyke T."/>
        </authorList>
    </citation>
    <scope>NUCLEOTIDE SEQUENCE [LARGE SCALE GENOMIC DNA]</scope>
    <source>
        <strain evidence="10 11">NBB4</strain>
    </source>
</reference>
<evidence type="ECO:0000256" key="3">
    <source>
        <dbReference type="ARBA" id="ARBA00016090"/>
    </source>
</evidence>
<dbReference type="InterPro" id="IPR017932">
    <property type="entry name" value="GATase_2_dom"/>
</dbReference>
<dbReference type="InterPro" id="IPR005855">
    <property type="entry name" value="GFAT"/>
</dbReference>
<dbReference type="Gene3D" id="3.60.20.10">
    <property type="entry name" value="Glutamine Phosphoribosylpyrophosphate, subunit 1, domain 1"/>
    <property type="match status" value="1"/>
</dbReference>
<dbReference type="NCBIfam" id="NF001484">
    <property type="entry name" value="PRK00331.1"/>
    <property type="match status" value="1"/>
</dbReference>
<dbReference type="NCBIfam" id="TIGR01135">
    <property type="entry name" value="glmS"/>
    <property type="match status" value="1"/>
</dbReference>
<dbReference type="InterPro" id="IPR047084">
    <property type="entry name" value="GFAT_N"/>
</dbReference>
<dbReference type="EC" id="2.6.1.16" evidence="2"/>
<dbReference type="GO" id="GO:0097367">
    <property type="term" value="F:carbohydrate derivative binding"/>
    <property type="evidence" value="ECO:0007669"/>
    <property type="project" value="InterPro"/>
</dbReference>
<evidence type="ECO:0000313" key="11">
    <source>
        <dbReference type="Proteomes" id="UP000006057"/>
    </source>
</evidence>
<dbReference type="AlphaFoldDB" id="I4BPV5"/>
<dbReference type="PANTHER" id="PTHR10937:SF0">
    <property type="entry name" value="GLUTAMINE--FRUCTOSE-6-PHOSPHATE TRANSAMINASE (ISOMERIZING)"/>
    <property type="match status" value="1"/>
</dbReference>
<dbReference type="EMBL" id="CP003053">
    <property type="protein sequence ID" value="AFM19312.1"/>
    <property type="molecule type" value="Genomic_DNA"/>
</dbReference>
<name>I4BPV5_MYCCN</name>
<dbReference type="SUPFAM" id="SSF53697">
    <property type="entry name" value="SIS domain"/>
    <property type="match status" value="1"/>
</dbReference>
<evidence type="ECO:0000256" key="5">
    <source>
        <dbReference type="ARBA" id="ARBA00022679"/>
    </source>
</evidence>
<dbReference type="GO" id="GO:0006047">
    <property type="term" value="P:UDP-N-acetylglucosamine metabolic process"/>
    <property type="evidence" value="ECO:0007669"/>
    <property type="project" value="TreeGrafter"/>
</dbReference>
<dbReference type="eggNOG" id="COG0449">
    <property type="taxonomic scope" value="Bacteria"/>
</dbReference>
<evidence type="ECO:0000256" key="1">
    <source>
        <dbReference type="ARBA" id="ARBA00001031"/>
    </source>
</evidence>
<keyword evidence="11" id="KW-1185">Reference proteome</keyword>
<evidence type="ECO:0000256" key="6">
    <source>
        <dbReference type="ARBA" id="ARBA00022737"/>
    </source>
</evidence>
<dbReference type="SUPFAM" id="SSF56235">
    <property type="entry name" value="N-terminal nucleophile aminohydrolases (Ntn hydrolases)"/>
    <property type="match status" value="1"/>
</dbReference>
<dbReference type="KEGG" id="mcb:Mycch_4610"/>
<keyword evidence="4 10" id="KW-0032">Aminotransferase</keyword>
<dbReference type="OrthoDB" id="9761808at2"/>
<keyword evidence="6" id="KW-0677">Repeat</keyword>
<dbReference type="Proteomes" id="UP000006057">
    <property type="component" value="Chromosome"/>
</dbReference>
<dbReference type="CDD" id="cd05008">
    <property type="entry name" value="SIS_GlmS_GlmD_1"/>
    <property type="match status" value="1"/>
</dbReference>
<dbReference type="GO" id="GO:0006002">
    <property type="term" value="P:fructose 6-phosphate metabolic process"/>
    <property type="evidence" value="ECO:0007669"/>
    <property type="project" value="TreeGrafter"/>
</dbReference>
<sequence length="595" mass="62772">MCGIIACRTIQPAVEYLCTGLRRLEYRGYDSVGVALQTATAEVAHLRTVERIGALDELVRGWSGAPLNGVGIGHTRWATHGLVSEENAHPHADCNRRIFVAHNGIILNADQLRDELTRSGHRIATAVDSEVLSHLIEDALSEHRDLFKAVQTGLTRVQGTWAIAVLERGTGRIVVASNGSPLLVAHSAHGVFAASDIAAIVDWTDEFQVLGDGDVVELVDGGQWVRAEADSVPLISRRCSWQGRDADLNGYSDFMAKEINEQPAAACRVIDDLGTSIDSGELWTDRGLGTFDRLKIIGCGTSMNAGLVIGNVVRRLGRIPVTCTIASEAADDIPETGQLTLAISQSGETADVLQALTSDAIGGAPLVALTNNQHSSLARRADAVLNCDAGPEIGVAATKTFVCQVIAGAALMISGLSATGRIDRSAAARLTDDLRRLPEKLAAALNVAQCRVPPLIEELSDCAGFIFIAKGSGLPYAAEGALKLKELTYRWAEHYPAGELKHGPLALIGAGTPVVVVDNGDTRLRANMAEIAARGGQLLTIGSADSAIDVASDPSAAWGPLEATVPLQVLARTLALSLGHDVDKPRNLAKSVTVQ</sequence>
<dbReference type="PATRIC" id="fig|710421.3.peg.4598"/>
<evidence type="ECO:0000256" key="7">
    <source>
        <dbReference type="ARBA" id="ARBA00022962"/>
    </source>
</evidence>
<keyword evidence="5 10" id="KW-0808">Transferase</keyword>
<evidence type="ECO:0000259" key="9">
    <source>
        <dbReference type="PROSITE" id="PS51464"/>
    </source>
</evidence>
<dbReference type="Gene3D" id="3.40.50.10490">
    <property type="entry name" value="Glucose-6-phosphate isomerase like protein, domain 1"/>
    <property type="match status" value="2"/>
</dbReference>
<dbReference type="GO" id="GO:0006487">
    <property type="term" value="P:protein N-linked glycosylation"/>
    <property type="evidence" value="ECO:0007669"/>
    <property type="project" value="TreeGrafter"/>
</dbReference>
<comment type="catalytic activity">
    <reaction evidence="1">
        <text>D-fructose 6-phosphate + L-glutamine = D-glucosamine 6-phosphate + L-glutamate</text>
        <dbReference type="Rhea" id="RHEA:13237"/>
        <dbReference type="ChEBI" id="CHEBI:29985"/>
        <dbReference type="ChEBI" id="CHEBI:58359"/>
        <dbReference type="ChEBI" id="CHEBI:58725"/>
        <dbReference type="ChEBI" id="CHEBI:61527"/>
        <dbReference type="EC" id="2.6.1.16"/>
    </reaction>
</comment>
<dbReference type="InterPro" id="IPR035466">
    <property type="entry name" value="GlmS/AgaS_SIS"/>
</dbReference>
<feature type="domain" description="Glutamine amidotransferase type-2" evidence="8">
    <location>
        <begin position="2"/>
        <end position="221"/>
    </location>
</feature>
<dbReference type="CDD" id="cd00714">
    <property type="entry name" value="GFAT"/>
    <property type="match status" value="1"/>
</dbReference>
<dbReference type="InterPro" id="IPR001347">
    <property type="entry name" value="SIS_dom"/>
</dbReference>
<organism evidence="10 11">
    <name type="scientific">Mycolicibacterium chubuense (strain NBB4)</name>
    <name type="common">Mycobacterium chubuense</name>
    <dbReference type="NCBI Taxonomy" id="710421"/>
    <lineage>
        <taxon>Bacteria</taxon>
        <taxon>Bacillati</taxon>
        <taxon>Actinomycetota</taxon>
        <taxon>Actinomycetes</taxon>
        <taxon>Mycobacteriales</taxon>
        <taxon>Mycobacteriaceae</taxon>
        <taxon>Mycolicibacterium</taxon>
    </lineage>
</organism>
<dbReference type="RefSeq" id="WP_014817780.1">
    <property type="nucleotide sequence ID" value="NC_018027.1"/>
</dbReference>
<dbReference type="InterPro" id="IPR029055">
    <property type="entry name" value="Ntn_hydrolases_N"/>
</dbReference>
<proteinExistence type="predicted"/>
<evidence type="ECO:0000256" key="4">
    <source>
        <dbReference type="ARBA" id="ARBA00022576"/>
    </source>
</evidence>
<dbReference type="HOGENOM" id="CLU_012520_7_0_11"/>
<feature type="domain" description="SIS" evidence="9">
    <location>
        <begin position="283"/>
        <end position="421"/>
    </location>
</feature>
<dbReference type="InterPro" id="IPR046348">
    <property type="entry name" value="SIS_dom_sf"/>
</dbReference>
<dbReference type="PANTHER" id="PTHR10937">
    <property type="entry name" value="GLUCOSAMINE--FRUCTOSE-6-PHOSPHATE AMINOTRANSFERASE, ISOMERIZING"/>
    <property type="match status" value="1"/>
</dbReference>
<evidence type="ECO:0000313" key="10">
    <source>
        <dbReference type="EMBL" id="AFM19312.1"/>
    </source>
</evidence>
<dbReference type="PROSITE" id="PS51464">
    <property type="entry name" value="SIS"/>
    <property type="match status" value="2"/>
</dbReference>
<keyword evidence="7" id="KW-0315">Glutamine amidotransferase</keyword>
<dbReference type="PROSITE" id="PS51278">
    <property type="entry name" value="GATASE_TYPE_2"/>
    <property type="match status" value="1"/>
</dbReference>
<protein>
    <recommendedName>
        <fullName evidence="3">Glutamine--fructose-6-phosphate aminotransferase [isomerizing]</fullName>
        <ecNumber evidence="2">2.6.1.16</ecNumber>
    </recommendedName>
</protein>
<evidence type="ECO:0000256" key="2">
    <source>
        <dbReference type="ARBA" id="ARBA00012916"/>
    </source>
</evidence>
<dbReference type="Pfam" id="PF01380">
    <property type="entry name" value="SIS"/>
    <property type="match status" value="2"/>
</dbReference>
<dbReference type="STRING" id="710421.Mycch_4610"/>
<accession>I4BPV5</accession>
<feature type="domain" description="SIS" evidence="9">
    <location>
        <begin position="455"/>
        <end position="585"/>
    </location>
</feature>
<dbReference type="Pfam" id="PF13522">
    <property type="entry name" value="GATase_6"/>
    <property type="match status" value="1"/>
</dbReference>
<dbReference type="GO" id="GO:0004360">
    <property type="term" value="F:glutamine-fructose-6-phosphate transaminase (isomerizing) activity"/>
    <property type="evidence" value="ECO:0007669"/>
    <property type="project" value="UniProtKB-EC"/>
</dbReference>
<evidence type="ECO:0000259" key="8">
    <source>
        <dbReference type="PROSITE" id="PS51278"/>
    </source>
</evidence>
<dbReference type="CDD" id="cd05009">
    <property type="entry name" value="SIS_GlmS_GlmD_2"/>
    <property type="match status" value="1"/>
</dbReference>